<gene>
    <name evidence="1" type="ORF">ElyMa_005232500</name>
</gene>
<dbReference type="AlphaFoldDB" id="A0AAV4JVZ4"/>
<evidence type="ECO:0000313" key="1">
    <source>
        <dbReference type="EMBL" id="GFS26973.1"/>
    </source>
</evidence>
<accession>A0AAV4JVZ4</accession>
<organism evidence="1 2">
    <name type="scientific">Elysia marginata</name>
    <dbReference type="NCBI Taxonomy" id="1093978"/>
    <lineage>
        <taxon>Eukaryota</taxon>
        <taxon>Metazoa</taxon>
        <taxon>Spiralia</taxon>
        <taxon>Lophotrochozoa</taxon>
        <taxon>Mollusca</taxon>
        <taxon>Gastropoda</taxon>
        <taxon>Heterobranchia</taxon>
        <taxon>Euthyneura</taxon>
        <taxon>Panpulmonata</taxon>
        <taxon>Sacoglossa</taxon>
        <taxon>Placobranchoidea</taxon>
        <taxon>Plakobranchidae</taxon>
        <taxon>Elysia</taxon>
    </lineage>
</organism>
<dbReference type="Proteomes" id="UP000762676">
    <property type="component" value="Unassembled WGS sequence"/>
</dbReference>
<reference evidence="1 2" key="1">
    <citation type="journal article" date="2021" name="Elife">
        <title>Chloroplast acquisition without the gene transfer in kleptoplastic sea slugs, Plakobranchus ocellatus.</title>
        <authorList>
            <person name="Maeda T."/>
            <person name="Takahashi S."/>
            <person name="Yoshida T."/>
            <person name="Shimamura S."/>
            <person name="Takaki Y."/>
            <person name="Nagai Y."/>
            <person name="Toyoda A."/>
            <person name="Suzuki Y."/>
            <person name="Arimoto A."/>
            <person name="Ishii H."/>
            <person name="Satoh N."/>
            <person name="Nishiyama T."/>
            <person name="Hasebe M."/>
            <person name="Maruyama T."/>
            <person name="Minagawa J."/>
            <person name="Obokata J."/>
            <person name="Shigenobu S."/>
        </authorList>
    </citation>
    <scope>NUCLEOTIDE SEQUENCE [LARGE SCALE GENOMIC DNA]</scope>
</reference>
<proteinExistence type="predicted"/>
<keyword evidence="2" id="KW-1185">Reference proteome</keyword>
<protein>
    <submittedName>
        <fullName evidence="1">Uncharacterized protein</fullName>
    </submittedName>
</protein>
<sequence length="101" mass="10732">MEAFQKTVAKTIPLALIEMSVSATFSAGNRGGGHTDRPGTTCSCHPCRRGVQQIAVLPLPGAAALTQHARCVYSHLNNVSVLKDDDDDVEYRRPPAALSDG</sequence>
<evidence type="ECO:0000313" key="2">
    <source>
        <dbReference type="Proteomes" id="UP000762676"/>
    </source>
</evidence>
<name>A0AAV4JVZ4_9GAST</name>
<comment type="caution">
    <text evidence="1">The sequence shown here is derived from an EMBL/GenBank/DDBJ whole genome shotgun (WGS) entry which is preliminary data.</text>
</comment>
<dbReference type="EMBL" id="BMAT01010441">
    <property type="protein sequence ID" value="GFS26973.1"/>
    <property type="molecule type" value="Genomic_DNA"/>
</dbReference>